<evidence type="ECO:0000256" key="1">
    <source>
        <dbReference type="ARBA" id="ARBA00010169"/>
    </source>
</evidence>
<dbReference type="STRING" id="1560234.SP90_00130"/>
<dbReference type="PANTHER" id="PTHR23419:SF8">
    <property type="entry name" value="FI09726P"/>
    <property type="match status" value="1"/>
</dbReference>
<dbReference type="InterPro" id="IPR011322">
    <property type="entry name" value="N-reg_PII-like_a/b"/>
</dbReference>
<comment type="similarity">
    <text evidence="1">Belongs to the CutA family.</text>
</comment>
<comment type="caution">
    <text evidence="2">The sequence shown here is derived from an EMBL/GenBank/DDBJ whole genome shotgun (WGS) entry which is preliminary data.</text>
</comment>
<sequence>MSFLVYMTVPTQEEARAIGKELVSQKLAACINIFPAIESIFRWENEVQSAHEVVLIAKTSEAKVTALTQAAKNLHSYDVPCILSLPITGGNPEFLSWIENETR</sequence>
<organism evidence="2 3">
    <name type="scientific">Halodesulfovibrio spirochaetisodalis</name>
    <dbReference type="NCBI Taxonomy" id="1560234"/>
    <lineage>
        <taxon>Bacteria</taxon>
        <taxon>Pseudomonadati</taxon>
        <taxon>Thermodesulfobacteriota</taxon>
        <taxon>Desulfovibrionia</taxon>
        <taxon>Desulfovibrionales</taxon>
        <taxon>Desulfovibrionaceae</taxon>
        <taxon>Halodesulfovibrio</taxon>
    </lineage>
</organism>
<evidence type="ECO:0000313" key="3">
    <source>
        <dbReference type="Proteomes" id="UP000091979"/>
    </source>
</evidence>
<proteinExistence type="inferred from homology"/>
<gene>
    <name evidence="2" type="ORF">SP90_00130</name>
</gene>
<dbReference type="GO" id="GO:0005507">
    <property type="term" value="F:copper ion binding"/>
    <property type="evidence" value="ECO:0007669"/>
    <property type="project" value="TreeGrafter"/>
</dbReference>
<accession>A0A1B7XPQ2</accession>
<dbReference type="InterPro" id="IPR004323">
    <property type="entry name" value="Ion_tolerance_CutA"/>
</dbReference>
<dbReference type="GO" id="GO:0010038">
    <property type="term" value="P:response to metal ion"/>
    <property type="evidence" value="ECO:0007669"/>
    <property type="project" value="InterPro"/>
</dbReference>
<name>A0A1B7XPQ2_9BACT</name>
<dbReference type="Gene3D" id="3.30.70.120">
    <property type="match status" value="1"/>
</dbReference>
<protein>
    <submittedName>
        <fullName evidence="2">Dihydroorotate dehydrogenase</fullName>
    </submittedName>
</protein>
<dbReference type="PATRIC" id="fig|1560234.3.peg.26"/>
<dbReference type="SUPFAM" id="SSF54913">
    <property type="entry name" value="GlnB-like"/>
    <property type="match status" value="1"/>
</dbReference>
<dbReference type="EMBL" id="JXMS01000001">
    <property type="protein sequence ID" value="OBQ57498.1"/>
    <property type="molecule type" value="Genomic_DNA"/>
</dbReference>
<dbReference type="PANTHER" id="PTHR23419">
    <property type="entry name" value="DIVALENT CATION TOLERANCE CUTA-RELATED"/>
    <property type="match status" value="1"/>
</dbReference>
<dbReference type="InterPro" id="IPR015867">
    <property type="entry name" value="N-reg_PII/ATP_PRibTrfase_C"/>
</dbReference>
<dbReference type="OrthoDB" id="37622at2"/>
<evidence type="ECO:0000313" key="2">
    <source>
        <dbReference type="EMBL" id="OBQ57498.1"/>
    </source>
</evidence>
<keyword evidence="3" id="KW-1185">Reference proteome</keyword>
<dbReference type="RefSeq" id="WP_066851343.1">
    <property type="nucleotide sequence ID" value="NZ_JXMS01000001.1"/>
</dbReference>
<reference evidence="2 3" key="1">
    <citation type="submission" date="2015-01" db="EMBL/GenBank/DDBJ databases">
        <title>Desulfovibrio sp. JC271 draft genome sequence.</title>
        <authorList>
            <person name="Shivani Y."/>
            <person name="Subhash Y."/>
            <person name="Sasikala C."/>
            <person name="Ramana C.V."/>
        </authorList>
    </citation>
    <scope>NUCLEOTIDE SEQUENCE [LARGE SCALE GENOMIC DNA]</scope>
    <source>
        <strain evidence="2 3">JC271</strain>
    </source>
</reference>
<dbReference type="Pfam" id="PF03091">
    <property type="entry name" value="CutA1"/>
    <property type="match status" value="1"/>
</dbReference>
<dbReference type="AlphaFoldDB" id="A0A1B7XPQ2"/>
<dbReference type="Proteomes" id="UP000091979">
    <property type="component" value="Unassembled WGS sequence"/>
</dbReference>